<dbReference type="EMBL" id="NFZT01000001">
    <property type="protein sequence ID" value="OWV32169.1"/>
    <property type="molecule type" value="Genomic_DNA"/>
</dbReference>
<reference evidence="3" key="1">
    <citation type="submission" date="2017-05" db="EMBL/GenBank/DDBJ databases">
        <authorList>
            <person name="Lin X."/>
        </authorList>
    </citation>
    <scope>NUCLEOTIDE SEQUENCE [LARGE SCALE GENOMIC DNA]</scope>
    <source>
        <strain evidence="3">JLT2012</strain>
    </source>
</reference>
<organism evidence="2 3">
    <name type="scientific">Pacificimonas flava</name>
    <dbReference type="NCBI Taxonomy" id="1234595"/>
    <lineage>
        <taxon>Bacteria</taxon>
        <taxon>Pseudomonadati</taxon>
        <taxon>Pseudomonadota</taxon>
        <taxon>Alphaproteobacteria</taxon>
        <taxon>Sphingomonadales</taxon>
        <taxon>Sphingosinicellaceae</taxon>
        <taxon>Pacificimonas</taxon>
    </lineage>
</organism>
<dbReference type="AlphaFoldDB" id="A0A219B2X1"/>
<evidence type="ECO:0000313" key="3">
    <source>
        <dbReference type="Proteomes" id="UP000198462"/>
    </source>
</evidence>
<comment type="caution">
    <text evidence="2">The sequence shown here is derived from an EMBL/GenBank/DDBJ whole genome shotgun (WGS) entry which is preliminary data.</text>
</comment>
<evidence type="ECO:0008006" key="4">
    <source>
        <dbReference type="Google" id="ProtNLM"/>
    </source>
</evidence>
<name>A0A219B2X1_9SPHN</name>
<keyword evidence="3" id="KW-1185">Reference proteome</keyword>
<feature type="signal peptide" evidence="1">
    <location>
        <begin position="1"/>
        <end position="42"/>
    </location>
</feature>
<dbReference type="Proteomes" id="UP000198462">
    <property type="component" value="Unassembled WGS sequence"/>
</dbReference>
<sequence length="254" mass="27509">MIRQTIHPRQVRPFRITTMPPYPFLRRCMLLLLVLLPAGAAAQNFSGVSSPTVRPGERGFQLRSSFLPADDGADARYGFRVHYQEALTDTLRARGSVAVADRGAGSLDVDAVKLELQKQLSANFGMRLDGSLGGSGRNDAAALNFYAQLPATDALTLRGVVQVAREFGDTRRDGLQFQTRGAAVYRLSDSLTLSGEAFARHGKLGSGGADDSIQAGPRLAAVLGDGWTVEPQWLWGATGPVPDNELRLWIGRRF</sequence>
<evidence type="ECO:0000256" key="1">
    <source>
        <dbReference type="SAM" id="SignalP"/>
    </source>
</evidence>
<feature type="chain" id="PRO_5013370184" description="Alginate export domain-containing protein" evidence="1">
    <location>
        <begin position="43"/>
        <end position="254"/>
    </location>
</feature>
<proteinExistence type="predicted"/>
<evidence type="ECO:0000313" key="2">
    <source>
        <dbReference type="EMBL" id="OWV32169.1"/>
    </source>
</evidence>
<accession>A0A219B2X1</accession>
<protein>
    <recommendedName>
        <fullName evidence="4">Alginate export domain-containing protein</fullName>
    </recommendedName>
</protein>
<keyword evidence="1" id="KW-0732">Signal</keyword>
<gene>
    <name evidence="2" type="ORF">B5C34_01025</name>
</gene>